<reference evidence="4" key="1">
    <citation type="submission" date="2021-02" db="EMBL/GenBank/DDBJ databases">
        <authorList>
            <person name="Nowell W R."/>
        </authorList>
    </citation>
    <scope>NUCLEOTIDE SEQUENCE</scope>
</reference>
<comment type="caution">
    <text evidence="4">The sequence shown here is derived from an EMBL/GenBank/DDBJ whole genome shotgun (WGS) entry which is preliminary data.</text>
</comment>
<dbReference type="InterPro" id="IPR011990">
    <property type="entry name" value="TPR-like_helical_dom_sf"/>
</dbReference>
<accession>A0A814C2Q8</accession>
<feature type="repeat" description="TPR" evidence="3">
    <location>
        <begin position="910"/>
        <end position="943"/>
    </location>
</feature>
<dbReference type="PANTHER" id="PTHR15704">
    <property type="entry name" value="SUPERKILLER 3 PROTEIN-RELATED"/>
    <property type="match status" value="1"/>
</dbReference>
<evidence type="ECO:0000256" key="2">
    <source>
        <dbReference type="ARBA" id="ARBA00022803"/>
    </source>
</evidence>
<dbReference type="SMART" id="SM00028">
    <property type="entry name" value="TPR"/>
    <property type="match status" value="7"/>
</dbReference>
<dbReference type="Pfam" id="PF14559">
    <property type="entry name" value="TPR_19"/>
    <property type="match status" value="1"/>
</dbReference>
<evidence type="ECO:0000313" key="4">
    <source>
        <dbReference type="EMBL" id="CAF0936014.1"/>
    </source>
</evidence>
<dbReference type="Pfam" id="PF13174">
    <property type="entry name" value="TPR_6"/>
    <property type="match status" value="1"/>
</dbReference>
<feature type="repeat" description="TPR" evidence="3">
    <location>
        <begin position="647"/>
        <end position="680"/>
    </location>
</feature>
<name>A0A814C2Q8_ADIRI</name>
<dbReference type="PANTHER" id="PTHR15704:SF7">
    <property type="entry name" value="SUPERKILLER COMPLEX PROTEIN 3"/>
    <property type="match status" value="1"/>
</dbReference>
<evidence type="ECO:0000256" key="1">
    <source>
        <dbReference type="ARBA" id="ARBA00022737"/>
    </source>
</evidence>
<proteinExistence type="predicted"/>
<dbReference type="SUPFAM" id="SSF48452">
    <property type="entry name" value="TPR-like"/>
    <property type="match status" value="3"/>
</dbReference>
<keyword evidence="1" id="KW-0677">Repeat</keyword>
<dbReference type="Gene3D" id="1.25.40.10">
    <property type="entry name" value="Tetratricopeptide repeat domain"/>
    <property type="match status" value="5"/>
</dbReference>
<keyword evidence="2 3" id="KW-0802">TPR repeat</keyword>
<dbReference type="GO" id="GO:0006401">
    <property type="term" value="P:RNA catabolic process"/>
    <property type="evidence" value="ECO:0007669"/>
    <property type="project" value="InterPro"/>
</dbReference>
<keyword evidence="5" id="KW-1185">Reference proteome</keyword>
<sequence>MAAASGDSAALAKEIKAQLKQARDLITQKDHSGALKLCETIVKKDKTCYTAWVMIAACAQELKQFNQAQYALNKAIEVDENQPLAYQGLIQLGDRSPGFLNESDIASAFRKLCSLTHSTDANKFFDYAKKYIEYLKKQIAIPTTTTNEQNNPLRTQLVQLCKDITEDKRLQISQEDERIYRLLAIETLSSVKTIPPILNEFISSSYFWLSQGSSDEVQRLDYYEKYIRSICQLGRSSSDIVEYCNECLTLFPNSTIAQNTLIIIVLEALLPQIYDPFAPVAKLTDALNRVRSGDRTSGPSVCGKAFFSIRNEKYSAALESLVGIEEQEDSDHLVFILKMVCYAHLHLIKETTEITTIVRTKSSKFIVKDSISAVESLADLCLAMVTYDLGRYEKSIQLFEKVRNTPNKYHDRAFIGQFNAYISLNKPLEARTCYETVKDRLNPIEELSCRLQLHLIEEHPADLLKMYFQLKLYKTKKFILQIFYRVQAALQEANSNEEIFQLTVQGWLTVGRAYLAIQRSNDIFDKGQCKYALEKAIELDEYLWESYACLSLYYKEIEESLPEALAYSKRAFELNENIESVQINYVDHLLQAEQIADALDVLERILAIDSTKTWAQFRLGLVSLRLNNIHNAVKSLQIVSRRPNASGASWSALGDAHFHTNNLKTALSCYNKARSLESETLYSLTRQACAMTLLGRYNEAITLFDKVIGQSPKYLLARKGKGEAHYYLAIHLIGRYRDQAAVQQIQQSLTAFNDALCLQSGYACLWKKYGDACMLLHSVNDDLIDIQLPLLSERLDGSKIKDVNNCVHLKKIDLLQRAQKCYMQAIRLKSRSAVYWSALAQCVYIQARYRSNDQQLFTLALEYMKVAVSLKSNDYLLWNALGVIAAHPVINESGFAQHCFFKSLQLQRSAIAYANLGFLYYRHENLQLANKAFSKAQQTDPMYPLAWIGQALFAEKIDHNESIDLYRHCVDLSNHCQGLYGYGKVIAHLLVKPTNKSSETYRYAIDYLHGNQRAADALIKYIQRNPKDANALQCLGILHEFNRRFIQAAHAYQLSFVNMNQQDQASKTIRNDYARVRCRADDPQIEAFVLEGVKVTLLDVLWVAIAYGKKNKRPDAIEILKRFSEDPSTIDQERSILLTFLGLYQREIDPQAAVQHLFKSYKTKPVCPSAITSLCAIGMKISDTRISSAALKEMPKLTDSNYTMNIHLLTCLSMLFTNKIRETYSYTMNAVHNYPWLTWTWAMALVARLQVGNQSGVLQMIEGICQSNFSAIDEKMTILLAKALHRISSEYNERILHLFQMLIIHRPSLLELRASFAEYIKSYDQSFGQSILSKPI</sequence>
<protein>
    <recommendedName>
        <fullName evidence="6">Tetratricopeptide repeat protein 37</fullName>
    </recommendedName>
</protein>
<organism evidence="4 5">
    <name type="scientific">Adineta ricciae</name>
    <name type="common">Rotifer</name>
    <dbReference type="NCBI Taxonomy" id="249248"/>
    <lineage>
        <taxon>Eukaryota</taxon>
        <taxon>Metazoa</taxon>
        <taxon>Spiralia</taxon>
        <taxon>Gnathifera</taxon>
        <taxon>Rotifera</taxon>
        <taxon>Eurotatoria</taxon>
        <taxon>Bdelloidea</taxon>
        <taxon>Adinetida</taxon>
        <taxon>Adinetidae</taxon>
        <taxon>Adineta</taxon>
    </lineage>
</organism>
<dbReference type="Proteomes" id="UP000663828">
    <property type="component" value="Unassembled WGS sequence"/>
</dbReference>
<dbReference type="PROSITE" id="PS50005">
    <property type="entry name" value="TPR"/>
    <property type="match status" value="2"/>
</dbReference>
<dbReference type="InterPro" id="IPR019734">
    <property type="entry name" value="TPR_rpt"/>
</dbReference>
<evidence type="ECO:0000313" key="5">
    <source>
        <dbReference type="Proteomes" id="UP000663828"/>
    </source>
</evidence>
<dbReference type="InterPro" id="IPR039226">
    <property type="entry name" value="Ski3/TTC37"/>
</dbReference>
<gene>
    <name evidence="4" type="ORF">XAT740_LOCUS9849</name>
</gene>
<dbReference type="EMBL" id="CAJNOR010000513">
    <property type="protein sequence ID" value="CAF0936014.1"/>
    <property type="molecule type" value="Genomic_DNA"/>
</dbReference>
<evidence type="ECO:0008006" key="6">
    <source>
        <dbReference type="Google" id="ProtNLM"/>
    </source>
</evidence>
<evidence type="ECO:0000256" key="3">
    <source>
        <dbReference type="PROSITE-ProRule" id="PRU00339"/>
    </source>
</evidence>
<dbReference type="GO" id="GO:0055087">
    <property type="term" value="C:Ski complex"/>
    <property type="evidence" value="ECO:0007669"/>
    <property type="project" value="InterPro"/>
</dbReference>